<organism evidence="7 8">
    <name type="scientific">Trametes pubescens</name>
    <name type="common">White-rot fungus</name>
    <dbReference type="NCBI Taxonomy" id="154538"/>
    <lineage>
        <taxon>Eukaryota</taxon>
        <taxon>Fungi</taxon>
        <taxon>Dikarya</taxon>
        <taxon>Basidiomycota</taxon>
        <taxon>Agaricomycotina</taxon>
        <taxon>Agaricomycetes</taxon>
        <taxon>Polyporales</taxon>
        <taxon>Polyporaceae</taxon>
        <taxon>Trametes</taxon>
    </lineage>
</organism>
<dbReference type="PANTHER" id="PTHR14155:SF627">
    <property type="entry name" value="OS06G0192800 PROTEIN"/>
    <property type="match status" value="1"/>
</dbReference>
<feature type="compositionally biased region" description="Low complexity" evidence="5">
    <location>
        <begin position="22"/>
        <end position="42"/>
    </location>
</feature>
<feature type="region of interest" description="Disordered" evidence="5">
    <location>
        <begin position="1"/>
        <end position="99"/>
    </location>
</feature>
<gene>
    <name evidence="7" type="ORF">TRAPUB_6633</name>
</gene>
<dbReference type="GO" id="GO:0008270">
    <property type="term" value="F:zinc ion binding"/>
    <property type="evidence" value="ECO:0007669"/>
    <property type="project" value="UniProtKB-KW"/>
</dbReference>
<evidence type="ECO:0000313" key="7">
    <source>
        <dbReference type="EMBL" id="OJT02777.1"/>
    </source>
</evidence>
<evidence type="ECO:0000313" key="8">
    <source>
        <dbReference type="Proteomes" id="UP000184267"/>
    </source>
</evidence>
<dbReference type="Proteomes" id="UP000184267">
    <property type="component" value="Unassembled WGS sequence"/>
</dbReference>
<keyword evidence="2 4" id="KW-0863">Zinc-finger</keyword>
<feature type="compositionally biased region" description="Low complexity" evidence="5">
    <location>
        <begin position="561"/>
        <end position="601"/>
    </location>
</feature>
<evidence type="ECO:0000256" key="5">
    <source>
        <dbReference type="SAM" id="MobiDB-lite"/>
    </source>
</evidence>
<feature type="domain" description="RING-type" evidence="6">
    <location>
        <begin position="969"/>
        <end position="1011"/>
    </location>
</feature>
<dbReference type="SUPFAM" id="SSF57850">
    <property type="entry name" value="RING/U-box"/>
    <property type="match status" value="1"/>
</dbReference>
<evidence type="ECO:0000256" key="1">
    <source>
        <dbReference type="ARBA" id="ARBA00022723"/>
    </source>
</evidence>
<feature type="region of interest" description="Disordered" evidence="5">
    <location>
        <begin position="670"/>
        <end position="825"/>
    </location>
</feature>
<evidence type="ECO:0000256" key="4">
    <source>
        <dbReference type="PROSITE-ProRule" id="PRU00175"/>
    </source>
</evidence>
<dbReference type="InterPro" id="IPR001841">
    <property type="entry name" value="Znf_RING"/>
</dbReference>
<proteinExistence type="predicted"/>
<feature type="region of interest" description="Disordered" evidence="5">
    <location>
        <begin position="133"/>
        <end position="277"/>
    </location>
</feature>
<feature type="compositionally biased region" description="Low complexity" evidence="5">
    <location>
        <begin position="392"/>
        <end position="439"/>
    </location>
</feature>
<accession>A0A1M2V5H2</accession>
<sequence length="1018" mass="107496">MPLLRPPRARPVSSPLISSAVRPTPSSPIRLTSPSTTTLISPATAVRDTPASPQVTLTSPQHSVDSESDLEPESPLVEPLSPLSSPSPSSPHPHYRGSISTVSDVVEELTFEPYQRWSADRRLGLSLEQRVQREFERRNTSEARQAFGLPARSADTEAHQGSASATPGSSMPSTPPGSPSPFTRRRCSHCGSMKRRCGDTQTIDEHSGEDSDNEDQDDDDDDTHFSAAGHTSSLPLPRGRGQSPYLHPGPGISHMRTRLESHSPEPGSPLSPSTSFFKMPSAWASSVTLSLATVLGPHKSPPSTSSSSTAASSSASSQPPASTTNVLLGANLKRKESFGVKRLFGSLKGKERERERQREREYAQLPLRPSSTSVSSSESTTESVDGWEVVGSDSPSPSPSAHSSRTSPAPTSPTSASPVSPARLSPEASSPTSESARAAGAFLNRPVRHRPAAPPLTDNMTSTASPVTPHPATPTSPVMSPAAAVAAARPYLPEKSPLRLIASANHLRQTHAQALHSPVATSPVATTPRALRPSPSVIWKAPAGAGAPGGQNSPVQRSPLSQSPYQRQPQHQQQAQSVAYAQSQYQQAPQAPAGPRASPTVAPAPAPSSPARTLLGASETSSPLTRSATTLREAVLTSATTNSPSTPLRRRRAITPPPTHRRVMLACDTSAPTTPERAPVPHDAETTEQSRGEVGEPSNVPESLSIEQLFDREAPRAPTPTRTPTTPSRAAFAMPATPVTPGSTPTTPTFGPGGSQHYRGRPLPQPPAERDGEAIALQLPVKRISDGTPVNRVPEVRVSGGEENPTSPPPPAVQSTPSSVLMASTAASSPASAPVFLPAAAPAMPSPQMERSDSGDSVVEEAHAAEEGPRQEFLEITDLDVLASRLVEGQRDGRNYDDLLLVSEIIGPAANPSAPASATTPATVQALARPSEKATIPYIGTVEIERRRVLKDGRVKLKLSLLGVAVDRCGVCLSQFRRGERGALTPVCKHSFHEACLRRWLRTAGVCPICRMVLSMDD</sequence>
<feature type="compositionally biased region" description="Low complexity" evidence="5">
    <location>
        <begin position="719"/>
        <end position="750"/>
    </location>
</feature>
<feature type="compositionally biased region" description="Basic and acidic residues" evidence="5">
    <location>
        <begin position="850"/>
        <end position="871"/>
    </location>
</feature>
<feature type="compositionally biased region" description="Polar residues" evidence="5">
    <location>
        <begin position="813"/>
        <end position="822"/>
    </location>
</feature>
<feature type="compositionally biased region" description="Polar residues" evidence="5">
    <location>
        <begin position="618"/>
        <end position="628"/>
    </location>
</feature>
<keyword evidence="8" id="KW-1185">Reference proteome</keyword>
<dbReference type="PANTHER" id="PTHR14155">
    <property type="entry name" value="RING FINGER DOMAIN-CONTAINING"/>
    <property type="match status" value="1"/>
</dbReference>
<evidence type="ECO:0000256" key="3">
    <source>
        <dbReference type="ARBA" id="ARBA00022833"/>
    </source>
</evidence>
<evidence type="ECO:0000256" key="2">
    <source>
        <dbReference type="ARBA" id="ARBA00022771"/>
    </source>
</evidence>
<feature type="compositionally biased region" description="Low complexity" evidence="5">
    <location>
        <begin position="162"/>
        <end position="172"/>
    </location>
</feature>
<feature type="compositionally biased region" description="Basic and acidic residues" evidence="5">
    <location>
        <begin position="679"/>
        <end position="694"/>
    </location>
</feature>
<dbReference type="Pfam" id="PF13639">
    <property type="entry name" value="zf-RING_2"/>
    <property type="match status" value="1"/>
</dbReference>
<dbReference type="AlphaFoldDB" id="A0A1M2V5H2"/>
<dbReference type="InterPro" id="IPR053238">
    <property type="entry name" value="RING-H2_zinc_finger"/>
</dbReference>
<feature type="region of interest" description="Disordered" evidence="5">
    <location>
        <begin position="515"/>
        <end position="628"/>
    </location>
</feature>
<protein>
    <recommendedName>
        <fullName evidence="6">RING-type domain-containing protein</fullName>
    </recommendedName>
</protein>
<feature type="compositionally biased region" description="Polar residues" evidence="5">
    <location>
        <begin position="551"/>
        <end position="560"/>
    </location>
</feature>
<evidence type="ECO:0000259" key="6">
    <source>
        <dbReference type="PROSITE" id="PS50089"/>
    </source>
</evidence>
<dbReference type="SMART" id="SM00184">
    <property type="entry name" value="RING"/>
    <property type="match status" value="1"/>
</dbReference>
<comment type="caution">
    <text evidence="7">The sequence shown here is derived from an EMBL/GenBank/DDBJ whole genome shotgun (WGS) entry which is preliminary data.</text>
</comment>
<feature type="compositionally biased region" description="Low complexity" evidence="5">
    <location>
        <begin position="301"/>
        <end position="324"/>
    </location>
</feature>
<keyword evidence="3" id="KW-0862">Zinc</keyword>
<feature type="region of interest" description="Disordered" evidence="5">
    <location>
        <begin position="338"/>
        <end position="481"/>
    </location>
</feature>
<dbReference type="OMA" id="MPSAWAS"/>
<feature type="compositionally biased region" description="Low complexity" evidence="5">
    <location>
        <begin position="370"/>
        <end position="384"/>
    </location>
</feature>
<dbReference type="Gene3D" id="3.30.40.10">
    <property type="entry name" value="Zinc/RING finger domain, C3HC4 (zinc finger)"/>
    <property type="match status" value="1"/>
</dbReference>
<dbReference type="EMBL" id="MNAD01001649">
    <property type="protein sequence ID" value="OJT02777.1"/>
    <property type="molecule type" value="Genomic_DNA"/>
</dbReference>
<feature type="compositionally biased region" description="Basic and acidic residues" evidence="5">
    <location>
        <begin position="348"/>
        <end position="362"/>
    </location>
</feature>
<feature type="compositionally biased region" description="Basic residues" evidence="5">
    <location>
        <begin position="183"/>
        <end position="195"/>
    </location>
</feature>
<reference evidence="7 8" key="1">
    <citation type="submission" date="2016-10" db="EMBL/GenBank/DDBJ databases">
        <title>Genome sequence of the basidiomycete white-rot fungus Trametes pubescens.</title>
        <authorList>
            <person name="Makela M.R."/>
            <person name="Granchi Z."/>
            <person name="Peng M."/>
            <person name="De Vries R.P."/>
            <person name="Grigoriev I."/>
            <person name="Riley R."/>
            <person name="Hilden K."/>
        </authorList>
    </citation>
    <scope>NUCLEOTIDE SEQUENCE [LARGE SCALE GENOMIC DNA]</scope>
    <source>
        <strain evidence="7 8">FBCC735</strain>
    </source>
</reference>
<keyword evidence="1" id="KW-0479">Metal-binding</keyword>
<name>A0A1M2V5H2_TRAPU</name>
<feature type="region of interest" description="Disordered" evidence="5">
    <location>
        <begin position="842"/>
        <end position="871"/>
    </location>
</feature>
<dbReference type="InterPro" id="IPR013083">
    <property type="entry name" value="Znf_RING/FYVE/PHD"/>
</dbReference>
<dbReference type="STRING" id="154538.A0A1M2V5H2"/>
<feature type="compositionally biased region" description="Low complexity" evidence="5">
    <location>
        <begin position="73"/>
        <end position="87"/>
    </location>
</feature>
<dbReference type="PROSITE" id="PS50089">
    <property type="entry name" value="ZF_RING_2"/>
    <property type="match status" value="1"/>
</dbReference>
<feature type="compositionally biased region" description="Acidic residues" evidence="5">
    <location>
        <begin position="210"/>
        <end position="222"/>
    </location>
</feature>
<dbReference type="OrthoDB" id="8062037at2759"/>
<feature type="region of interest" description="Disordered" evidence="5">
    <location>
        <begin position="294"/>
        <end position="326"/>
    </location>
</feature>
<feature type="compositionally biased region" description="Polar residues" evidence="5">
    <location>
        <begin position="51"/>
        <end position="62"/>
    </location>
</feature>